<dbReference type="Proteomes" id="UP000076447">
    <property type="component" value="Unassembled WGS sequence"/>
</dbReference>
<accession>A0A163R376</accession>
<evidence type="ECO:0000256" key="2">
    <source>
        <dbReference type="SAM" id="SignalP"/>
    </source>
</evidence>
<evidence type="ECO:0000313" key="3">
    <source>
        <dbReference type="EMBL" id="KZM34806.1"/>
    </source>
</evidence>
<dbReference type="Gene3D" id="2.60.40.1890">
    <property type="entry name" value="PCu(A)C copper chaperone"/>
    <property type="match status" value="1"/>
</dbReference>
<feature type="region of interest" description="Disordered" evidence="1">
    <location>
        <begin position="42"/>
        <end position="66"/>
    </location>
</feature>
<name>A0A163R376_9CELL</name>
<dbReference type="OrthoDB" id="9796962at2"/>
<dbReference type="EMBL" id="LRIE01000077">
    <property type="protein sequence ID" value="KZM34806.1"/>
    <property type="molecule type" value="Genomic_DNA"/>
</dbReference>
<gene>
    <name evidence="3" type="ORF">OJAG_26120</name>
</gene>
<protein>
    <recommendedName>
        <fullName evidence="5">Copper chaperone PCu(A)C</fullName>
    </recommendedName>
</protein>
<dbReference type="SUPFAM" id="SSF110087">
    <property type="entry name" value="DR1885-like metal-binding protein"/>
    <property type="match status" value="1"/>
</dbReference>
<dbReference type="InterPro" id="IPR007410">
    <property type="entry name" value="LpqE-like"/>
</dbReference>
<evidence type="ECO:0000256" key="1">
    <source>
        <dbReference type="SAM" id="MobiDB-lite"/>
    </source>
</evidence>
<dbReference type="Pfam" id="PF04314">
    <property type="entry name" value="PCuAC"/>
    <property type="match status" value="1"/>
</dbReference>
<dbReference type="PATRIC" id="fig|43678.3.peg.2733"/>
<sequence>MTARTTTHPSSRSASARPRRTALLGAAVTTLALLAVAGCSTTSADTSSGAPAPSASSGSASTGTAADHLTATDPWIKAADSGMTAAFAVLHNDGDQDVTVVGATSDLSPVQIHEMATDDSGAMVMREKEGGLTIPAGGERAFEPGGDHLMLMELSSPVEPGAEYDVTLELSDGSTLVVTAPARTFAGAKEDYDEGHEGHDMSHDG</sequence>
<dbReference type="PANTHER" id="PTHR36302:SF1">
    <property type="entry name" value="COPPER CHAPERONE PCU(A)C"/>
    <property type="match status" value="1"/>
</dbReference>
<dbReference type="PANTHER" id="PTHR36302">
    <property type="entry name" value="BLR7088 PROTEIN"/>
    <property type="match status" value="1"/>
</dbReference>
<proteinExistence type="predicted"/>
<dbReference type="RefSeq" id="WP_068709029.1">
    <property type="nucleotide sequence ID" value="NZ_LRIE01000077.1"/>
</dbReference>
<dbReference type="InterPro" id="IPR058248">
    <property type="entry name" value="Lxx211020-like"/>
</dbReference>
<keyword evidence="2" id="KW-0732">Signal</keyword>
<evidence type="ECO:0008006" key="5">
    <source>
        <dbReference type="Google" id="ProtNLM"/>
    </source>
</evidence>
<dbReference type="AlphaFoldDB" id="A0A163R376"/>
<reference evidence="3 4" key="1">
    <citation type="submission" date="2016-01" db="EMBL/GenBank/DDBJ databases">
        <title>Genome sequence of Oerskovia enterophila VJag, an agar and cellulose degrading bacterium.</title>
        <authorList>
            <person name="Poehlein A."/>
            <person name="Jag V."/>
            <person name="Bengelsdorf F."/>
            <person name="Duerre P."/>
            <person name="Daniel R."/>
        </authorList>
    </citation>
    <scope>NUCLEOTIDE SEQUENCE [LARGE SCALE GENOMIC DNA]</scope>
    <source>
        <strain evidence="3 4">VJag</strain>
    </source>
</reference>
<feature type="signal peptide" evidence="2">
    <location>
        <begin position="1"/>
        <end position="37"/>
    </location>
</feature>
<dbReference type="InterPro" id="IPR036182">
    <property type="entry name" value="PCuAC_sf"/>
</dbReference>
<comment type="caution">
    <text evidence="3">The sequence shown here is derived from an EMBL/GenBank/DDBJ whole genome shotgun (WGS) entry which is preliminary data.</text>
</comment>
<organism evidence="3 4">
    <name type="scientific">Oerskovia enterophila</name>
    <dbReference type="NCBI Taxonomy" id="43678"/>
    <lineage>
        <taxon>Bacteria</taxon>
        <taxon>Bacillati</taxon>
        <taxon>Actinomycetota</taxon>
        <taxon>Actinomycetes</taxon>
        <taxon>Micrococcales</taxon>
        <taxon>Cellulomonadaceae</taxon>
        <taxon>Oerskovia</taxon>
    </lineage>
</organism>
<evidence type="ECO:0000313" key="4">
    <source>
        <dbReference type="Proteomes" id="UP000076447"/>
    </source>
</evidence>
<feature type="chain" id="PRO_5038432878" description="Copper chaperone PCu(A)C" evidence="2">
    <location>
        <begin position="38"/>
        <end position="205"/>
    </location>
</feature>
<dbReference type="STRING" id="43678.OJAG_26120"/>